<protein>
    <recommendedName>
        <fullName evidence="3">YkuD domain-containing protein</fullName>
    </recommendedName>
</protein>
<organism evidence="1 2">
    <name type="scientific">Bowmanella denitrificans</name>
    <dbReference type="NCBI Taxonomy" id="366582"/>
    <lineage>
        <taxon>Bacteria</taxon>
        <taxon>Pseudomonadati</taxon>
        <taxon>Pseudomonadota</taxon>
        <taxon>Gammaproteobacteria</taxon>
        <taxon>Alteromonadales</taxon>
        <taxon>Alteromonadaceae</taxon>
        <taxon>Bowmanella</taxon>
    </lineage>
</organism>
<evidence type="ECO:0000313" key="1">
    <source>
        <dbReference type="EMBL" id="GAA0370538.1"/>
    </source>
</evidence>
<evidence type="ECO:0000313" key="2">
    <source>
        <dbReference type="Proteomes" id="UP001501757"/>
    </source>
</evidence>
<gene>
    <name evidence="1" type="ORF">GCM10009092_38550</name>
</gene>
<proteinExistence type="predicted"/>
<name>A0ABN0XQV2_9ALTE</name>
<dbReference type="PANTHER" id="PTHR38589:SF1">
    <property type="entry name" value="BLR0621 PROTEIN"/>
    <property type="match status" value="1"/>
</dbReference>
<dbReference type="Proteomes" id="UP001501757">
    <property type="component" value="Unassembled WGS sequence"/>
</dbReference>
<reference evidence="1 2" key="1">
    <citation type="journal article" date="2019" name="Int. J. Syst. Evol. Microbiol.">
        <title>The Global Catalogue of Microorganisms (GCM) 10K type strain sequencing project: providing services to taxonomists for standard genome sequencing and annotation.</title>
        <authorList>
            <consortium name="The Broad Institute Genomics Platform"/>
            <consortium name="The Broad Institute Genome Sequencing Center for Infectious Disease"/>
            <person name="Wu L."/>
            <person name="Ma J."/>
        </authorList>
    </citation>
    <scope>NUCLEOTIDE SEQUENCE [LARGE SCALE GENOMIC DNA]</scope>
    <source>
        <strain evidence="1 2">JCM 13378</strain>
    </source>
</reference>
<keyword evidence="2" id="KW-1185">Reference proteome</keyword>
<accession>A0ABN0XQV2</accession>
<dbReference type="PANTHER" id="PTHR38589">
    <property type="entry name" value="BLR0621 PROTEIN"/>
    <property type="match status" value="1"/>
</dbReference>
<evidence type="ECO:0008006" key="3">
    <source>
        <dbReference type="Google" id="ProtNLM"/>
    </source>
</evidence>
<sequence>MLYYQDISDHAIGQITMKHKLISLLALFVCQLAQAGWQVPDNIQQLVVVTTADWRANQGKMQVYQKTQGKWQRTDLHSPVTIGRTGMAWGIGLHPEQQGQQKQEGDGKAPAGLFRLTTAFGYEALQNLHIPYQQMQASHYCMDVKGSPYYNQIVDSQEVGKQAIEGSSEGMRRDLHYGDNLYSKGIVVEHNGQNISGAGSCIFMHLWRASDKPTAGCTAMPAEVMDKLLSWLEADKHPALLLLPEAEYQRLRSEWALP</sequence>
<comment type="caution">
    <text evidence="1">The sequence shown here is derived from an EMBL/GenBank/DDBJ whole genome shotgun (WGS) entry which is preliminary data.</text>
</comment>
<dbReference type="EMBL" id="BAAAEI010000023">
    <property type="protein sequence ID" value="GAA0370538.1"/>
    <property type="molecule type" value="Genomic_DNA"/>
</dbReference>